<evidence type="ECO:0000256" key="4">
    <source>
        <dbReference type="ARBA" id="ARBA00022448"/>
    </source>
</evidence>
<sequence length="864" mass="94046">MADQGNTTEPILYCYKLDSISSGGVWNEKPLHTFAIPVLLWQMVLAVIVSRGLAFLLKPLRQPRVVAEILTGIVLGPSVLGKIVIHEAGIPVSLGEVVYPAASHRLLETMGLIGLLYYLFMVGMEFDLRIFESWREKVIAIAAANMALPFIVTLLAANLMHLQPPGHVNYLRQVVFIGSATTVTSFTVLVRVLSELKILNSELGQLVMPSAILSDLMAWVLLAATIVLPGSAGSNRDIAPTKFAFLWISVSGIAFTAACWLVIRPTMCWILRRTPEGEPVDDVYISVIATGVLAVGIITDMIGFHAVYGAFVYGLVVPRGPLTIGLRNRLEEFVIGLLMPIFLATCGFKADLSLLKTEDEKGAAVISTLSLIIVLSFVVKLGSSMAIAQYNSMTAPESLSLGLLMNTKGPIDMIILNIGKHKQIFDVRTYTVLILGSIFTMAAVTPSVAILNKTSRIRVAHKRRNLQRCRPDMELRMVACVYNARNVPSVISLLQMSNPTKRSPIFVYALHLLEPTGRASAMLIVHEIGKSQGQRQVVSNPSGGAMQSEQIIATFESYEQHAGGVSVQPVTAISPYSTMHEDIFNIAEERHSTLIILPFHKQLSVAGDFEDINPSIRNVNRSVLANAPCSVGILVDRGLSGGGRFSVSQFVEHHVAILFFGGPDDREALAYSWRMAEHPSVNLTVVRFLPGEEAPVPPSPVLSCASGEHAAMTVVEDDSMQRQLDDECVNEFRLRYVSDESVMYTEKVVNNASEAVAAIRAMNSIHSMYVVGRGQGRESSPLLAGLTEWSEYPELGAIGDMLVSADFGAQVSVLVIQQHLGDDVGGIMEVMAASESPKLQVPRYFDNVNHRSRPGGFSDGWSAI</sequence>
<dbReference type="GO" id="GO:0006885">
    <property type="term" value="P:regulation of pH"/>
    <property type="evidence" value="ECO:0007669"/>
    <property type="project" value="TreeGrafter"/>
</dbReference>
<dbReference type="GO" id="GO:1902600">
    <property type="term" value="P:proton transmembrane transport"/>
    <property type="evidence" value="ECO:0007669"/>
    <property type="project" value="InterPro"/>
</dbReference>
<evidence type="ECO:0000256" key="1">
    <source>
        <dbReference type="ARBA" id="ARBA00003198"/>
    </source>
</evidence>
<keyword evidence="5" id="KW-0633">Potassium transport</keyword>
<comment type="caution">
    <text evidence="16">The sequence shown here is derived from an EMBL/GenBank/DDBJ whole genome shotgun (WGS) entry which is preliminary data.</text>
</comment>
<dbReference type="GO" id="GO:0012505">
    <property type="term" value="C:endomembrane system"/>
    <property type="evidence" value="ECO:0007669"/>
    <property type="project" value="TreeGrafter"/>
</dbReference>
<organism evidence="16 17">
    <name type="scientific">Musa balbisiana</name>
    <name type="common">Banana</name>
    <dbReference type="NCBI Taxonomy" id="52838"/>
    <lineage>
        <taxon>Eukaryota</taxon>
        <taxon>Viridiplantae</taxon>
        <taxon>Streptophyta</taxon>
        <taxon>Embryophyta</taxon>
        <taxon>Tracheophyta</taxon>
        <taxon>Spermatophyta</taxon>
        <taxon>Magnoliopsida</taxon>
        <taxon>Liliopsida</taxon>
        <taxon>Zingiberales</taxon>
        <taxon>Musaceae</taxon>
        <taxon>Musa</taxon>
    </lineage>
</organism>
<dbReference type="Pfam" id="PF00999">
    <property type="entry name" value="Na_H_Exchanger"/>
    <property type="match status" value="1"/>
</dbReference>
<keyword evidence="10 12" id="KW-0472">Membrane</keyword>
<gene>
    <name evidence="16" type="ORF">C4D60_Mb11t01150</name>
</gene>
<comment type="subcellular location">
    <subcellularLocation>
        <location evidence="3">Membrane</location>
        <topology evidence="3">Multi-pass membrane protein</topology>
    </subcellularLocation>
    <subcellularLocation>
        <location evidence="2">Plastid</location>
        <location evidence="2">Chloroplast envelope</location>
    </subcellularLocation>
</comment>
<evidence type="ECO:0000256" key="9">
    <source>
        <dbReference type="ARBA" id="ARBA00023065"/>
    </source>
</evidence>
<keyword evidence="17" id="KW-1185">Reference proteome</keyword>
<accession>A0A4S8J3C5</accession>
<evidence type="ECO:0000256" key="2">
    <source>
        <dbReference type="ARBA" id="ARBA00004119"/>
    </source>
</evidence>
<feature type="domain" description="Cation/H(+) antiporter C-terminal" evidence="15">
    <location>
        <begin position="655"/>
        <end position="821"/>
    </location>
</feature>
<evidence type="ECO:0000256" key="11">
    <source>
        <dbReference type="ARBA" id="ARBA00038341"/>
    </source>
</evidence>
<dbReference type="InterPro" id="IPR038770">
    <property type="entry name" value="Na+/solute_symporter_sf"/>
</dbReference>
<keyword evidence="4" id="KW-0813">Transport</keyword>
<evidence type="ECO:0000313" key="16">
    <source>
        <dbReference type="EMBL" id="THU54922.1"/>
    </source>
</evidence>
<evidence type="ECO:0000313" key="17">
    <source>
        <dbReference type="Proteomes" id="UP000317650"/>
    </source>
</evidence>
<keyword evidence="7" id="KW-0630">Potassium</keyword>
<feature type="transmembrane region" description="Helical" evidence="12">
    <location>
        <begin position="206"/>
        <end position="232"/>
    </location>
</feature>
<dbReference type="Pfam" id="PF23259">
    <property type="entry name" value="CHX17_C"/>
    <property type="match status" value="1"/>
</dbReference>
<proteinExistence type="inferred from homology"/>
<keyword evidence="9" id="KW-0406">Ion transport</keyword>
<keyword evidence="8 12" id="KW-1133">Transmembrane helix</keyword>
<evidence type="ECO:0000256" key="8">
    <source>
        <dbReference type="ARBA" id="ARBA00022989"/>
    </source>
</evidence>
<evidence type="ECO:0000256" key="10">
    <source>
        <dbReference type="ARBA" id="ARBA00023136"/>
    </source>
</evidence>
<feature type="transmembrane region" description="Helical" evidence="12">
    <location>
        <begin position="430"/>
        <end position="451"/>
    </location>
</feature>
<evidence type="ECO:0000256" key="5">
    <source>
        <dbReference type="ARBA" id="ARBA00022538"/>
    </source>
</evidence>
<dbReference type="PANTHER" id="PTHR32468">
    <property type="entry name" value="CATION/H + ANTIPORTER"/>
    <property type="match status" value="1"/>
</dbReference>
<evidence type="ECO:0000256" key="12">
    <source>
        <dbReference type="SAM" id="Phobius"/>
    </source>
</evidence>
<feature type="transmembrane region" description="Helical" evidence="12">
    <location>
        <begin position="34"/>
        <end position="53"/>
    </location>
</feature>
<dbReference type="EMBL" id="PYDT01000007">
    <property type="protein sequence ID" value="THU54922.1"/>
    <property type="molecule type" value="Genomic_DNA"/>
</dbReference>
<feature type="transmembrane region" description="Helical" evidence="12">
    <location>
        <begin position="283"/>
        <end position="313"/>
    </location>
</feature>
<keyword evidence="6 12" id="KW-0812">Transmembrane</keyword>
<dbReference type="PANTHER" id="PTHR32468:SF164">
    <property type="entry name" value="OS05G0485000 PROTEIN"/>
    <property type="match status" value="1"/>
</dbReference>
<dbReference type="Gene3D" id="1.20.1530.20">
    <property type="match status" value="1"/>
</dbReference>
<dbReference type="GO" id="GO:0009941">
    <property type="term" value="C:chloroplast envelope"/>
    <property type="evidence" value="ECO:0007669"/>
    <property type="project" value="UniProtKB-SubCell"/>
</dbReference>
<dbReference type="GO" id="GO:0016020">
    <property type="term" value="C:membrane"/>
    <property type="evidence" value="ECO:0007669"/>
    <property type="project" value="UniProtKB-SubCell"/>
</dbReference>
<comment type="function">
    <text evidence="1">May function as sodium-coupled metabolite transporter across the chloroplast envelope.</text>
</comment>
<name>A0A4S8J3C5_MUSBA</name>
<dbReference type="GO" id="GO:0006813">
    <property type="term" value="P:potassium ion transport"/>
    <property type="evidence" value="ECO:0007669"/>
    <property type="project" value="UniProtKB-KW"/>
</dbReference>
<evidence type="ECO:0000256" key="3">
    <source>
        <dbReference type="ARBA" id="ARBA00004141"/>
    </source>
</evidence>
<evidence type="ECO:0000259" key="13">
    <source>
        <dbReference type="Pfam" id="PF00999"/>
    </source>
</evidence>
<feature type="transmembrane region" description="Helical" evidence="12">
    <location>
        <begin position="362"/>
        <end position="379"/>
    </location>
</feature>
<feature type="transmembrane region" description="Helical" evidence="12">
    <location>
        <begin position="65"/>
        <end position="85"/>
    </location>
</feature>
<dbReference type="Proteomes" id="UP000317650">
    <property type="component" value="Chromosome 11"/>
</dbReference>
<evidence type="ECO:0000256" key="6">
    <source>
        <dbReference type="ARBA" id="ARBA00022692"/>
    </source>
</evidence>
<protein>
    <submittedName>
        <fullName evidence="16">Uncharacterized protein</fullName>
    </submittedName>
</protein>
<dbReference type="InterPro" id="IPR006153">
    <property type="entry name" value="Cation/H_exchanger_TM"/>
</dbReference>
<feature type="transmembrane region" description="Helical" evidence="12">
    <location>
        <begin position="105"/>
        <end position="126"/>
    </location>
</feature>
<feature type="transmembrane region" description="Helical" evidence="12">
    <location>
        <begin position="174"/>
        <end position="194"/>
    </location>
</feature>
<evidence type="ECO:0000259" key="14">
    <source>
        <dbReference type="Pfam" id="PF23256"/>
    </source>
</evidence>
<dbReference type="Pfam" id="PF23256">
    <property type="entry name" value="CHX17_2nd"/>
    <property type="match status" value="1"/>
</dbReference>
<feature type="transmembrane region" description="Helical" evidence="12">
    <location>
        <begin position="138"/>
        <end position="162"/>
    </location>
</feature>
<evidence type="ECO:0000256" key="7">
    <source>
        <dbReference type="ARBA" id="ARBA00022958"/>
    </source>
</evidence>
<dbReference type="InterPro" id="IPR057291">
    <property type="entry name" value="CHX17_2nd"/>
</dbReference>
<feature type="transmembrane region" description="Helical" evidence="12">
    <location>
        <begin position="333"/>
        <end position="350"/>
    </location>
</feature>
<dbReference type="InterPro" id="IPR050794">
    <property type="entry name" value="CPA2_transporter"/>
</dbReference>
<dbReference type="AlphaFoldDB" id="A0A4S8J3C5"/>
<dbReference type="GO" id="GO:0015297">
    <property type="term" value="F:antiporter activity"/>
    <property type="evidence" value="ECO:0007669"/>
    <property type="project" value="InterPro"/>
</dbReference>
<evidence type="ECO:0000259" key="15">
    <source>
        <dbReference type="Pfam" id="PF23259"/>
    </source>
</evidence>
<dbReference type="InterPro" id="IPR057290">
    <property type="entry name" value="CHX17_C"/>
</dbReference>
<comment type="similarity">
    <text evidence="11">Belongs to the monovalent cation:proton antiporter 2 (CPA2) transporter (TC 2.A.37) family. CHX (TC 2.A.37.4) subfamily.</text>
</comment>
<feature type="domain" description="Cation/H(+) antiporter central" evidence="14">
    <location>
        <begin position="505"/>
        <end position="646"/>
    </location>
</feature>
<reference evidence="16 17" key="1">
    <citation type="journal article" date="2019" name="Nat. Plants">
        <title>Genome sequencing of Musa balbisiana reveals subgenome evolution and function divergence in polyploid bananas.</title>
        <authorList>
            <person name="Yao X."/>
        </authorList>
    </citation>
    <scope>NUCLEOTIDE SEQUENCE [LARGE SCALE GENOMIC DNA]</scope>
    <source>
        <strain evidence="17">cv. DH-PKW</strain>
        <tissue evidence="16">Leaves</tissue>
    </source>
</reference>
<feature type="domain" description="Cation/H+ exchanger transmembrane" evidence="13">
    <location>
        <begin position="52"/>
        <end position="442"/>
    </location>
</feature>
<feature type="transmembrane region" description="Helical" evidence="12">
    <location>
        <begin position="244"/>
        <end position="263"/>
    </location>
</feature>